<evidence type="ECO:0000256" key="1">
    <source>
        <dbReference type="SAM" id="MobiDB-lite"/>
    </source>
</evidence>
<name>W1XGJ6_9ZZZZ</name>
<comment type="caution">
    <text evidence="2">The sequence shown here is derived from an EMBL/GenBank/DDBJ whole genome shotgun (WGS) entry which is preliminary data.</text>
</comment>
<evidence type="ECO:0000313" key="2">
    <source>
        <dbReference type="EMBL" id="ETJ29468.1"/>
    </source>
</evidence>
<sequence>MLIAEDSSDYPKVTESVEEGGL</sequence>
<reference evidence="2" key="1">
    <citation type="submission" date="2013-12" db="EMBL/GenBank/DDBJ databases">
        <title>A Varibaculum cambriense genome reconstructed from a premature infant gut community with otherwise low bacterial novelty that shifts toward anaerobic metabolism during the third week of life.</title>
        <authorList>
            <person name="Brown C.T."/>
            <person name="Sharon I."/>
            <person name="Thomas B.C."/>
            <person name="Castelle C.J."/>
            <person name="Morowitz M.J."/>
            <person name="Banfield J.F."/>
        </authorList>
    </citation>
    <scope>NUCLEOTIDE SEQUENCE</scope>
</reference>
<dbReference type="AlphaFoldDB" id="W1XGJ6"/>
<accession>W1XGJ6</accession>
<feature type="non-terminal residue" evidence="2">
    <location>
        <position position="22"/>
    </location>
</feature>
<organism evidence="2">
    <name type="scientific">human gut metagenome</name>
    <dbReference type="NCBI Taxonomy" id="408170"/>
    <lineage>
        <taxon>unclassified sequences</taxon>
        <taxon>metagenomes</taxon>
        <taxon>organismal metagenomes</taxon>
    </lineage>
</organism>
<feature type="region of interest" description="Disordered" evidence="1">
    <location>
        <begin position="1"/>
        <end position="22"/>
    </location>
</feature>
<protein>
    <submittedName>
        <fullName evidence="2">Uncharacterized protein</fullName>
    </submittedName>
</protein>
<dbReference type="EMBL" id="AZMM01015999">
    <property type="protein sequence ID" value="ETJ29468.1"/>
    <property type="molecule type" value="Genomic_DNA"/>
</dbReference>
<gene>
    <name evidence="2" type="ORF">Q604_UNBC15999G0002</name>
</gene>
<proteinExistence type="predicted"/>